<protein>
    <recommendedName>
        <fullName evidence="4">Carboxylesterase type B domain-containing protein</fullName>
    </recommendedName>
</protein>
<accession>A0AAW2HCX4</accession>
<dbReference type="EMBL" id="JARGDH010000005">
    <property type="protein sequence ID" value="KAL0267652.1"/>
    <property type="molecule type" value="Genomic_DNA"/>
</dbReference>
<feature type="compositionally biased region" description="Basic residues" evidence="2">
    <location>
        <begin position="102"/>
        <end position="112"/>
    </location>
</feature>
<evidence type="ECO:0000256" key="2">
    <source>
        <dbReference type="SAM" id="MobiDB-lite"/>
    </source>
</evidence>
<comment type="caution">
    <text evidence="5">The sequence shown here is derived from an EMBL/GenBank/DDBJ whole genome shotgun (WGS) entry which is preliminary data.</text>
</comment>
<keyword evidence="1" id="KW-0325">Glycoprotein</keyword>
<organism evidence="5">
    <name type="scientific">Menopon gallinae</name>
    <name type="common">poultry shaft louse</name>
    <dbReference type="NCBI Taxonomy" id="328185"/>
    <lineage>
        <taxon>Eukaryota</taxon>
        <taxon>Metazoa</taxon>
        <taxon>Ecdysozoa</taxon>
        <taxon>Arthropoda</taxon>
        <taxon>Hexapoda</taxon>
        <taxon>Insecta</taxon>
        <taxon>Pterygota</taxon>
        <taxon>Neoptera</taxon>
        <taxon>Paraneoptera</taxon>
        <taxon>Psocodea</taxon>
        <taxon>Troctomorpha</taxon>
        <taxon>Phthiraptera</taxon>
        <taxon>Amblycera</taxon>
        <taxon>Menoponidae</taxon>
        <taxon>Menopon</taxon>
    </lineage>
</organism>
<feature type="chain" id="PRO_5043946294" description="Carboxylesterase type B domain-containing protein" evidence="3">
    <location>
        <begin position="29"/>
        <end position="112"/>
    </location>
</feature>
<evidence type="ECO:0000313" key="5">
    <source>
        <dbReference type="EMBL" id="KAL0267652.1"/>
    </source>
</evidence>
<evidence type="ECO:0000256" key="3">
    <source>
        <dbReference type="SAM" id="SignalP"/>
    </source>
</evidence>
<feature type="signal peptide" evidence="3">
    <location>
        <begin position="1"/>
        <end position="28"/>
    </location>
</feature>
<keyword evidence="3" id="KW-0732">Signal</keyword>
<dbReference type="SUPFAM" id="SSF53474">
    <property type="entry name" value="alpha/beta-Hydrolases"/>
    <property type="match status" value="1"/>
</dbReference>
<feature type="region of interest" description="Disordered" evidence="2">
    <location>
        <begin position="78"/>
        <end position="112"/>
    </location>
</feature>
<name>A0AAW2HCX4_9NEOP</name>
<evidence type="ECO:0000259" key="4">
    <source>
        <dbReference type="Pfam" id="PF00135"/>
    </source>
</evidence>
<sequence>MEKSSYVELRYTLLSAIVLISVWRCGKSEPSSRIILPQGPITGIRLFSGTRSRVNAYLGIPYALPPIGDLRFAAPARHPGWNTPYSQDISDRTVRSSNRMTKVPRPKKTAYI</sequence>
<dbReference type="InterPro" id="IPR002018">
    <property type="entry name" value="CarbesteraseB"/>
</dbReference>
<reference evidence="5" key="1">
    <citation type="journal article" date="2024" name="Gigascience">
        <title>Chromosome-level genome of the poultry shaft louse Menopon gallinae provides insight into the host-switching and adaptive evolution of parasitic lice.</title>
        <authorList>
            <person name="Xu Y."/>
            <person name="Ma L."/>
            <person name="Liu S."/>
            <person name="Liang Y."/>
            <person name="Liu Q."/>
            <person name="He Z."/>
            <person name="Tian L."/>
            <person name="Duan Y."/>
            <person name="Cai W."/>
            <person name="Li H."/>
            <person name="Song F."/>
        </authorList>
    </citation>
    <scope>NUCLEOTIDE SEQUENCE</scope>
    <source>
        <strain evidence="5">Cailab_2023a</strain>
    </source>
</reference>
<dbReference type="AlphaFoldDB" id="A0AAW2HCX4"/>
<dbReference type="InterPro" id="IPR029058">
    <property type="entry name" value="AB_hydrolase_fold"/>
</dbReference>
<feature type="domain" description="Carboxylesterase type B" evidence="4">
    <location>
        <begin position="34"/>
        <end position="84"/>
    </location>
</feature>
<proteinExistence type="predicted"/>
<gene>
    <name evidence="5" type="ORF">PYX00_009857</name>
</gene>
<evidence type="ECO:0000256" key="1">
    <source>
        <dbReference type="ARBA" id="ARBA00023180"/>
    </source>
</evidence>
<dbReference type="Pfam" id="PF00135">
    <property type="entry name" value="COesterase"/>
    <property type="match status" value="1"/>
</dbReference>
<dbReference type="Gene3D" id="3.40.50.1820">
    <property type="entry name" value="alpha/beta hydrolase"/>
    <property type="match status" value="1"/>
</dbReference>